<gene>
    <name evidence="1" type="ORF">NQ176_g2868</name>
</gene>
<evidence type="ECO:0000313" key="1">
    <source>
        <dbReference type="EMBL" id="KAJ2980071.1"/>
    </source>
</evidence>
<accession>A0ACC1NMI2</accession>
<sequence length="233" mass="25370">MRLAQAVIAVFIGSVSATVANRDTNQLPPTVPVIPATTFQNVGLILTHTGPFDSRTRADPTLNFFEKYVHSIETLNLANQYPNFYAPNSTFYNANGTAYVGGPTIAAFIEGLFTPFNKIIVNEHVHRVIPFAATPALGGEGASNAQDKINSELCVSSTKCNWIFTEHDFIFFLSPPLDGPGIPVRRSMTFLAGPAQVAGQGTDGLQWYEVKVWWDEVVLLNEISKRKGAKPAA</sequence>
<reference evidence="1" key="1">
    <citation type="submission" date="2022-08" db="EMBL/GenBank/DDBJ databases">
        <title>Genome Sequence of Lecanicillium fungicola.</title>
        <authorList>
            <person name="Buettner E."/>
        </authorList>
    </citation>
    <scope>NUCLEOTIDE SEQUENCE</scope>
    <source>
        <strain evidence="1">Babe33</strain>
    </source>
</reference>
<protein>
    <submittedName>
        <fullName evidence="1">Uncharacterized protein</fullName>
    </submittedName>
</protein>
<organism evidence="1 2">
    <name type="scientific">Zarea fungicola</name>
    <dbReference type="NCBI Taxonomy" id="93591"/>
    <lineage>
        <taxon>Eukaryota</taxon>
        <taxon>Fungi</taxon>
        <taxon>Dikarya</taxon>
        <taxon>Ascomycota</taxon>
        <taxon>Pezizomycotina</taxon>
        <taxon>Sordariomycetes</taxon>
        <taxon>Hypocreomycetidae</taxon>
        <taxon>Hypocreales</taxon>
        <taxon>Cordycipitaceae</taxon>
        <taxon>Zarea</taxon>
    </lineage>
</organism>
<evidence type="ECO:0000313" key="2">
    <source>
        <dbReference type="Proteomes" id="UP001143910"/>
    </source>
</evidence>
<name>A0ACC1NMI2_9HYPO</name>
<keyword evidence="2" id="KW-1185">Reference proteome</keyword>
<dbReference type="EMBL" id="JANJQO010000228">
    <property type="protein sequence ID" value="KAJ2980071.1"/>
    <property type="molecule type" value="Genomic_DNA"/>
</dbReference>
<comment type="caution">
    <text evidence="1">The sequence shown here is derived from an EMBL/GenBank/DDBJ whole genome shotgun (WGS) entry which is preliminary data.</text>
</comment>
<dbReference type="Proteomes" id="UP001143910">
    <property type="component" value="Unassembled WGS sequence"/>
</dbReference>
<proteinExistence type="predicted"/>